<dbReference type="STRING" id="64971.SAMN05421831_10664"/>
<dbReference type="InterPro" id="IPR006224">
    <property type="entry name" value="PsdUridine_synth_RluA-like_CS"/>
</dbReference>
<dbReference type="RefSeq" id="WP_093309425.1">
    <property type="nucleotide sequence ID" value="NZ_FNYH01000006.1"/>
</dbReference>
<dbReference type="OrthoDB" id="9807829at2"/>
<dbReference type="Gene3D" id="3.30.2350.10">
    <property type="entry name" value="Pseudouridine synthase"/>
    <property type="match status" value="1"/>
</dbReference>
<dbReference type="InterPro" id="IPR050188">
    <property type="entry name" value="RluA_PseudoU_synthase"/>
</dbReference>
<dbReference type="GO" id="GO:0009982">
    <property type="term" value="F:pseudouridine synthase activity"/>
    <property type="evidence" value="ECO:0007669"/>
    <property type="project" value="InterPro"/>
</dbReference>
<keyword evidence="3" id="KW-1185">Reference proteome</keyword>
<dbReference type="InterPro" id="IPR006145">
    <property type="entry name" value="PsdUridine_synth_RsuA/RluA"/>
</dbReference>
<evidence type="ECO:0000259" key="1">
    <source>
        <dbReference type="Pfam" id="PF00849"/>
    </source>
</evidence>
<reference evidence="3" key="1">
    <citation type="submission" date="2016-10" db="EMBL/GenBank/DDBJ databases">
        <authorList>
            <person name="Varghese N."/>
            <person name="Submissions S."/>
        </authorList>
    </citation>
    <scope>NUCLEOTIDE SEQUENCE [LARGE SCALE GENOMIC DNA]</scope>
    <source>
        <strain evidence="3">DSM 7165</strain>
    </source>
</reference>
<evidence type="ECO:0000313" key="3">
    <source>
        <dbReference type="Proteomes" id="UP000242999"/>
    </source>
</evidence>
<sequence length="307" mass="34897">MARSKKSLRKPQAPLPQRLGVRPSYLRLPSPPWPDLLSFLIHKFPHIPAMQLKQRLAQGEFFDAQGQAITLDTPYRAHTLLWYYRDVPEEAPIAAQETIIYQDDYILVADKPHGLATAPGGQHVKETLVVRLRHQLNLPELEAAHRLDKATAGLVLLCKKAAYRGAYQQLFQQGQIKKVYHAIAPLHEDLQFPLVYRSRIIKGDPFFIMQEVSGTPNSETHIALITQKNHLGLYQLIPITGRQHQLRVHLAALGIPIQHDPWYPQIKAPTTQVSTELPLQLLAFSLAFQDPITGNQHLFYSKNQLQL</sequence>
<dbReference type="EMBL" id="FNYH01000006">
    <property type="protein sequence ID" value="SEI64313.1"/>
    <property type="molecule type" value="Genomic_DNA"/>
</dbReference>
<feature type="domain" description="Pseudouridine synthase RsuA/RluA-like" evidence="1">
    <location>
        <begin position="106"/>
        <end position="252"/>
    </location>
</feature>
<accession>A0A1H6S8F0</accession>
<dbReference type="PROSITE" id="PS01129">
    <property type="entry name" value="PSI_RLU"/>
    <property type="match status" value="1"/>
</dbReference>
<dbReference type="PANTHER" id="PTHR21600">
    <property type="entry name" value="MITOCHONDRIAL RNA PSEUDOURIDINE SYNTHASE"/>
    <property type="match status" value="1"/>
</dbReference>
<organism evidence="2 3">
    <name type="scientific">Allopseudospirillum japonicum</name>
    <dbReference type="NCBI Taxonomy" id="64971"/>
    <lineage>
        <taxon>Bacteria</taxon>
        <taxon>Pseudomonadati</taxon>
        <taxon>Pseudomonadota</taxon>
        <taxon>Gammaproteobacteria</taxon>
        <taxon>Oceanospirillales</taxon>
        <taxon>Oceanospirillaceae</taxon>
        <taxon>Allopseudospirillum</taxon>
    </lineage>
</organism>
<proteinExistence type="predicted"/>
<dbReference type="GO" id="GO:0003723">
    <property type="term" value="F:RNA binding"/>
    <property type="evidence" value="ECO:0007669"/>
    <property type="project" value="InterPro"/>
</dbReference>
<dbReference type="GO" id="GO:0140098">
    <property type="term" value="F:catalytic activity, acting on RNA"/>
    <property type="evidence" value="ECO:0007669"/>
    <property type="project" value="UniProtKB-ARBA"/>
</dbReference>
<dbReference type="Pfam" id="PF00849">
    <property type="entry name" value="PseudoU_synth_2"/>
    <property type="match status" value="1"/>
</dbReference>
<dbReference type="GO" id="GO:0000455">
    <property type="term" value="P:enzyme-directed rRNA pseudouridine synthesis"/>
    <property type="evidence" value="ECO:0007669"/>
    <property type="project" value="TreeGrafter"/>
</dbReference>
<name>A0A1H6S8F0_9GAMM</name>
<dbReference type="InterPro" id="IPR020103">
    <property type="entry name" value="PsdUridine_synth_cat_dom_sf"/>
</dbReference>
<protein>
    <submittedName>
        <fullName evidence="2">tRNA pseudouridine32 synthase / 23S rRNA pseudouridine746 synthase</fullName>
    </submittedName>
</protein>
<dbReference type="SUPFAM" id="SSF55120">
    <property type="entry name" value="Pseudouridine synthase"/>
    <property type="match status" value="1"/>
</dbReference>
<dbReference type="PANTHER" id="PTHR21600:SF84">
    <property type="entry name" value="PSEUDOURIDINE SYNTHASE RSUA_RLUA-LIKE DOMAIN-CONTAINING PROTEIN"/>
    <property type="match status" value="1"/>
</dbReference>
<evidence type="ECO:0000313" key="2">
    <source>
        <dbReference type="EMBL" id="SEI64313.1"/>
    </source>
</evidence>
<gene>
    <name evidence="2" type="ORF">SAMN05421831_10664</name>
</gene>
<dbReference type="AlphaFoldDB" id="A0A1H6S8F0"/>
<dbReference type="Proteomes" id="UP000242999">
    <property type="component" value="Unassembled WGS sequence"/>
</dbReference>